<dbReference type="AlphaFoldDB" id="A0A9D4Z0E8"/>
<dbReference type="OrthoDB" id="550202at2759"/>
<keyword evidence="6" id="KW-1133">Transmembrane helix</keyword>
<gene>
    <name evidence="8" type="ORF">D9Q98_005946</name>
</gene>
<reference evidence="8" key="1">
    <citation type="journal article" date="2019" name="Plant J.">
        <title>Chlorella vulgaris genome assembly and annotation reveals the molecular basis for metabolic acclimation to high light conditions.</title>
        <authorList>
            <person name="Cecchin M."/>
            <person name="Marcolungo L."/>
            <person name="Rossato M."/>
            <person name="Girolomoni L."/>
            <person name="Cosentino E."/>
            <person name="Cuine S."/>
            <person name="Li-Beisson Y."/>
            <person name="Delledonne M."/>
            <person name="Ballottari M."/>
        </authorList>
    </citation>
    <scope>NUCLEOTIDE SEQUENCE</scope>
    <source>
        <strain evidence="8">211/11P</strain>
    </source>
</reference>
<evidence type="ECO:0000256" key="3">
    <source>
        <dbReference type="ARBA" id="ARBA00022679"/>
    </source>
</evidence>
<keyword evidence="2 4" id="KW-0328">Glycosyltransferase</keyword>
<sequence length="534" mass="56770">MRSEVWGCVAAVLLTLSTCQAKPPKMVNLFLPGGTSHHLISNALAGAMRGRGWRTTAILADFDARSLAAKGLLDRGLETIVFQTPPKSSEQYQAMLSEVQDKPNELIKLHTQHFDSLCRNLLEDSAAMEALRSLNPDLLLLDSTFSCGHAVAVMLRLPHVQVSPVDMLEPFSSALNAVPYSPAVHSFIGAGFSHPLTFKERAINALVSPLVLRLGLKLTTALQQSLAQDFNLPFVGPEAASHSARLILINSAVGLGPTRSLPPRVKLVGPLLVHGKPEPLPTALERIMAQAGPQGVVHASLGTTFRAASCDAIQGLAGALALLNRTAIWQIAADSLPVGCPLGSLDLPPSVHIMPWVPQSDLLGHFQLKAMLTHGGANSLLEAAYTGTPVVCMPLAADQYDGCAKAAQGGWGQVLKKAELRAATAPLLAAMLEGAAADGSQFAQRAAHASALLRAHPRPMLQQAADWIEYALALPPGTDLLDPAMLMPWWRRQCLDVYALAAVVAVGVLIGAGWLSCMLCRAMWRRACGKGKQD</sequence>
<evidence type="ECO:0000256" key="4">
    <source>
        <dbReference type="RuleBase" id="RU003718"/>
    </source>
</evidence>
<dbReference type="Proteomes" id="UP001055712">
    <property type="component" value="Unassembled WGS sequence"/>
</dbReference>
<evidence type="ECO:0000256" key="6">
    <source>
        <dbReference type="SAM" id="Phobius"/>
    </source>
</evidence>
<name>A0A9D4Z0E8_CHLVU</name>
<feature type="chain" id="PRO_5038649845" description="Glycosyltransferase" evidence="7">
    <location>
        <begin position="22"/>
        <end position="534"/>
    </location>
</feature>
<dbReference type="CDD" id="cd03784">
    <property type="entry name" value="GT1_Gtf-like"/>
    <property type="match status" value="1"/>
</dbReference>
<dbReference type="PANTHER" id="PTHR48043:SF145">
    <property type="entry name" value="FI06409P-RELATED"/>
    <property type="match status" value="1"/>
</dbReference>
<organism evidence="8 9">
    <name type="scientific">Chlorella vulgaris</name>
    <name type="common">Green alga</name>
    <dbReference type="NCBI Taxonomy" id="3077"/>
    <lineage>
        <taxon>Eukaryota</taxon>
        <taxon>Viridiplantae</taxon>
        <taxon>Chlorophyta</taxon>
        <taxon>core chlorophytes</taxon>
        <taxon>Trebouxiophyceae</taxon>
        <taxon>Chlorellales</taxon>
        <taxon>Chlorellaceae</taxon>
        <taxon>Chlorella clade</taxon>
        <taxon>Chlorella</taxon>
    </lineage>
</organism>
<keyword evidence="3 4" id="KW-0808">Transferase</keyword>
<reference evidence="8" key="2">
    <citation type="submission" date="2020-11" db="EMBL/GenBank/DDBJ databases">
        <authorList>
            <person name="Cecchin M."/>
            <person name="Marcolungo L."/>
            <person name="Rossato M."/>
            <person name="Girolomoni L."/>
            <person name="Cosentino E."/>
            <person name="Cuine S."/>
            <person name="Li-Beisson Y."/>
            <person name="Delledonne M."/>
            <person name="Ballottari M."/>
        </authorList>
    </citation>
    <scope>NUCLEOTIDE SEQUENCE</scope>
    <source>
        <strain evidence="8">211/11P</strain>
        <tissue evidence="8">Whole cell</tissue>
    </source>
</reference>
<dbReference type="Gene3D" id="3.40.50.2000">
    <property type="entry name" value="Glycogen Phosphorylase B"/>
    <property type="match status" value="2"/>
</dbReference>
<feature type="signal peptide" evidence="7">
    <location>
        <begin position="1"/>
        <end position="21"/>
    </location>
</feature>
<evidence type="ECO:0000256" key="7">
    <source>
        <dbReference type="SAM" id="SignalP"/>
    </source>
</evidence>
<evidence type="ECO:0000313" key="8">
    <source>
        <dbReference type="EMBL" id="KAI3436529.1"/>
    </source>
</evidence>
<evidence type="ECO:0000256" key="2">
    <source>
        <dbReference type="ARBA" id="ARBA00022676"/>
    </source>
</evidence>
<comment type="caution">
    <text evidence="8">The sequence shown here is derived from an EMBL/GenBank/DDBJ whole genome shotgun (WGS) entry which is preliminary data.</text>
</comment>
<keyword evidence="7" id="KW-0732">Signal</keyword>
<comment type="similarity">
    <text evidence="1 4">Belongs to the UDP-glycosyltransferase family.</text>
</comment>
<dbReference type="Pfam" id="PF00201">
    <property type="entry name" value="UDPGT"/>
    <property type="match status" value="1"/>
</dbReference>
<evidence type="ECO:0000313" key="9">
    <source>
        <dbReference type="Proteomes" id="UP001055712"/>
    </source>
</evidence>
<feature type="transmembrane region" description="Helical" evidence="6">
    <location>
        <begin position="497"/>
        <end position="520"/>
    </location>
</feature>
<dbReference type="EMBL" id="SIDB01000002">
    <property type="protein sequence ID" value="KAI3436529.1"/>
    <property type="molecule type" value="Genomic_DNA"/>
</dbReference>
<accession>A0A9D4Z0E8</accession>
<dbReference type="EC" id="2.4.1.-" evidence="5"/>
<dbReference type="InterPro" id="IPR035595">
    <property type="entry name" value="UDP_glycos_trans_CS"/>
</dbReference>
<keyword evidence="6" id="KW-0812">Transmembrane</keyword>
<protein>
    <recommendedName>
        <fullName evidence="5">Glycosyltransferase</fullName>
        <ecNumber evidence="5">2.4.1.-</ecNumber>
    </recommendedName>
</protein>
<dbReference type="GO" id="GO:0008194">
    <property type="term" value="F:UDP-glycosyltransferase activity"/>
    <property type="evidence" value="ECO:0007669"/>
    <property type="project" value="InterPro"/>
</dbReference>
<dbReference type="PROSITE" id="PS00375">
    <property type="entry name" value="UDPGT"/>
    <property type="match status" value="1"/>
</dbReference>
<evidence type="ECO:0000256" key="5">
    <source>
        <dbReference type="RuleBase" id="RU362057"/>
    </source>
</evidence>
<dbReference type="SUPFAM" id="SSF53756">
    <property type="entry name" value="UDP-Glycosyltransferase/glycogen phosphorylase"/>
    <property type="match status" value="1"/>
</dbReference>
<keyword evidence="9" id="KW-1185">Reference proteome</keyword>
<proteinExistence type="inferred from homology"/>
<keyword evidence="6" id="KW-0472">Membrane</keyword>
<dbReference type="PANTHER" id="PTHR48043">
    <property type="entry name" value="EG:EG0003.4 PROTEIN-RELATED"/>
    <property type="match status" value="1"/>
</dbReference>
<dbReference type="InterPro" id="IPR050271">
    <property type="entry name" value="UDP-glycosyltransferase"/>
</dbReference>
<dbReference type="InterPro" id="IPR002213">
    <property type="entry name" value="UDP_glucos_trans"/>
</dbReference>
<evidence type="ECO:0000256" key="1">
    <source>
        <dbReference type="ARBA" id="ARBA00009995"/>
    </source>
</evidence>